<protein>
    <submittedName>
        <fullName evidence="1">Uncharacterized protein</fullName>
    </submittedName>
</protein>
<gene>
    <name evidence="1" type="ORF">BV22DRAFT_152031</name>
</gene>
<proteinExistence type="predicted"/>
<comment type="caution">
    <text evidence="1">The sequence shown here is derived from an EMBL/GenBank/DDBJ whole genome shotgun (WGS) entry which is preliminary data.</text>
</comment>
<sequence length="189" mass="20681">MQRAAVARPMPQRGSHQAMSFTAAARSEAMSILRYFLNNTTPQELHTRIINGLSNRMMLSTDVENLLSVLEVFGVVPSIARAAIADSSPRHCVRCHKSYMESDNGLRSCVIAHADLQLAPPAPRALNTSAPTHVHGHFGCCKAAVELDVTVKSMHFIGRHTTLMENVAYNATNVRTCVEKECNGGIRVQ</sequence>
<accession>A0ACB8BU45</accession>
<name>A0ACB8BU45_9AGAM</name>
<dbReference type="Proteomes" id="UP000790709">
    <property type="component" value="Unassembled WGS sequence"/>
</dbReference>
<keyword evidence="2" id="KW-1185">Reference proteome</keyword>
<reference evidence="1" key="1">
    <citation type="journal article" date="2021" name="New Phytol.">
        <title>Evolutionary innovations through gain and loss of genes in the ectomycorrhizal Boletales.</title>
        <authorList>
            <person name="Wu G."/>
            <person name="Miyauchi S."/>
            <person name="Morin E."/>
            <person name="Kuo A."/>
            <person name="Drula E."/>
            <person name="Varga T."/>
            <person name="Kohler A."/>
            <person name="Feng B."/>
            <person name="Cao Y."/>
            <person name="Lipzen A."/>
            <person name="Daum C."/>
            <person name="Hundley H."/>
            <person name="Pangilinan J."/>
            <person name="Johnson J."/>
            <person name="Barry K."/>
            <person name="LaButti K."/>
            <person name="Ng V."/>
            <person name="Ahrendt S."/>
            <person name="Min B."/>
            <person name="Choi I.G."/>
            <person name="Park H."/>
            <person name="Plett J.M."/>
            <person name="Magnuson J."/>
            <person name="Spatafora J.W."/>
            <person name="Nagy L.G."/>
            <person name="Henrissat B."/>
            <person name="Grigoriev I.V."/>
            <person name="Yang Z.L."/>
            <person name="Xu J."/>
            <person name="Martin F.M."/>
        </authorList>
    </citation>
    <scope>NUCLEOTIDE SEQUENCE</scope>
    <source>
        <strain evidence="1">KUC20120723A-06</strain>
    </source>
</reference>
<dbReference type="EMBL" id="MU266345">
    <property type="protein sequence ID" value="KAH7929066.1"/>
    <property type="molecule type" value="Genomic_DNA"/>
</dbReference>
<organism evidence="1 2">
    <name type="scientific">Leucogyrophana mollusca</name>
    <dbReference type="NCBI Taxonomy" id="85980"/>
    <lineage>
        <taxon>Eukaryota</taxon>
        <taxon>Fungi</taxon>
        <taxon>Dikarya</taxon>
        <taxon>Basidiomycota</taxon>
        <taxon>Agaricomycotina</taxon>
        <taxon>Agaricomycetes</taxon>
        <taxon>Agaricomycetidae</taxon>
        <taxon>Boletales</taxon>
        <taxon>Boletales incertae sedis</taxon>
        <taxon>Leucogyrophana</taxon>
    </lineage>
</organism>
<evidence type="ECO:0000313" key="1">
    <source>
        <dbReference type="EMBL" id="KAH7929066.1"/>
    </source>
</evidence>
<evidence type="ECO:0000313" key="2">
    <source>
        <dbReference type="Proteomes" id="UP000790709"/>
    </source>
</evidence>